<feature type="transmembrane region" description="Helical" evidence="2">
    <location>
        <begin position="15"/>
        <end position="35"/>
    </location>
</feature>
<sequence length="169" mass="18965">MHYMAELNELILEQLLWIIGGMALLLVILLIVSIAQGAKLRKFKRKYEAMMAGSGVEDLESLLINLKIQMDSIEDEHKLQTSQIQEVMQKLTRIQGKVGVKRYNAYGERGSDLSFSMAMINDNNDGMILTGIYNRDGSYVYAKPLKGGESSYTLSPEEKEAITLAQQAE</sequence>
<dbReference type="Proteomes" id="UP000247459">
    <property type="component" value="Unassembled WGS sequence"/>
</dbReference>
<feature type="coiled-coil region" evidence="1">
    <location>
        <begin position="56"/>
        <end position="90"/>
    </location>
</feature>
<comment type="caution">
    <text evidence="3">The sequence shown here is derived from an EMBL/GenBank/DDBJ whole genome shotgun (WGS) entry which is preliminary data.</text>
</comment>
<proteinExistence type="predicted"/>
<evidence type="ECO:0000256" key="1">
    <source>
        <dbReference type="SAM" id="Coils"/>
    </source>
</evidence>
<organism evidence="3 4">
    <name type="scientific">Paenibacillus illinoisensis</name>
    <dbReference type="NCBI Taxonomy" id="59845"/>
    <lineage>
        <taxon>Bacteria</taxon>
        <taxon>Bacillati</taxon>
        <taxon>Bacillota</taxon>
        <taxon>Bacilli</taxon>
        <taxon>Bacillales</taxon>
        <taxon>Paenibacillaceae</taxon>
        <taxon>Paenibacillus</taxon>
    </lineage>
</organism>
<evidence type="ECO:0008006" key="5">
    <source>
        <dbReference type="Google" id="ProtNLM"/>
    </source>
</evidence>
<gene>
    <name evidence="3" type="ORF">PIL02S_00789</name>
</gene>
<dbReference type="Pfam" id="PF14584">
    <property type="entry name" value="DUF4446"/>
    <property type="match status" value="1"/>
</dbReference>
<keyword evidence="2" id="KW-0812">Transmembrane</keyword>
<keyword evidence="1" id="KW-0175">Coiled coil</keyword>
<accession>A0A2W0CRA2</accession>
<name>A0A2W0CRA2_9BACL</name>
<protein>
    <recommendedName>
        <fullName evidence="5">DUF4446 domain-containing protein</fullName>
    </recommendedName>
</protein>
<keyword evidence="2" id="KW-0472">Membrane</keyword>
<evidence type="ECO:0000256" key="2">
    <source>
        <dbReference type="SAM" id="Phobius"/>
    </source>
</evidence>
<reference evidence="3 4" key="1">
    <citation type="submission" date="2018-01" db="EMBL/GenBank/DDBJ databases">
        <title>Genome sequence of the PGP bacterium Paenibacillus illinoisensis E3.</title>
        <authorList>
            <person name="Rolli E."/>
            <person name="Marasco R."/>
            <person name="Bessem C."/>
            <person name="Michoud G."/>
            <person name="Gaiarsa S."/>
            <person name="Borin S."/>
            <person name="Daffonchio D."/>
        </authorList>
    </citation>
    <scope>NUCLEOTIDE SEQUENCE [LARGE SCALE GENOMIC DNA]</scope>
    <source>
        <strain evidence="3 4">E3</strain>
    </source>
</reference>
<dbReference type="AlphaFoldDB" id="A0A2W0CRA2"/>
<evidence type="ECO:0000313" key="3">
    <source>
        <dbReference type="EMBL" id="PYY30705.1"/>
    </source>
</evidence>
<dbReference type="EMBL" id="PRLG01000006">
    <property type="protein sequence ID" value="PYY30705.1"/>
    <property type="molecule type" value="Genomic_DNA"/>
</dbReference>
<dbReference type="InterPro" id="IPR027981">
    <property type="entry name" value="DUF4446"/>
</dbReference>
<evidence type="ECO:0000313" key="4">
    <source>
        <dbReference type="Proteomes" id="UP000247459"/>
    </source>
</evidence>
<keyword evidence="2" id="KW-1133">Transmembrane helix</keyword>